<organism evidence="2 3">
    <name type="scientific">Clostridium formicaceticum</name>
    <dbReference type="NCBI Taxonomy" id="1497"/>
    <lineage>
        <taxon>Bacteria</taxon>
        <taxon>Bacillati</taxon>
        <taxon>Bacillota</taxon>
        <taxon>Clostridia</taxon>
        <taxon>Eubacteriales</taxon>
        <taxon>Clostridiaceae</taxon>
        <taxon>Clostridium</taxon>
    </lineage>
</organism>
<dbReference type="Pfam" id="PF01739">
    <property type="entry name" value="CheR"/>
    <property type="match status" value="1"/>
</dbReference>
<proteinExistence type="predicted"/>
<dbReference type="RefSeq" id="WP_081562190.1">
    <property type="nucleotide sequence ID" value="NZ_CP017603.1"/>
</dbReference>
<dbReference type="CDD" id="cd02440">
    <property type="entry name" value="AdoMet_MTases"/>
    <property type="match status" value="1"/>
</dbReference>
<name>A0AAC9RLG0_9CLOT</name>
<accession>A0AAC9RLG0</accession>
<dbReference type="PANTHER" id="PTHR24422">
    <property type="entry name" value="CHEMOTAXIS PROTEIN METHYLTRANSFERASE"/>
    <property type="match status" value="1"/>
</dbReference>
<dbReference type="PANTHER" id="PTHR24422:SF8">
    <property type="entry name" value="CHEMOTAXIS PROTEIN"/>
    <property type="match status" value="1"/>
</dbReference>
<dbReference type="InterPro" id="IPR000780">
    <property type="entry name" value="CheR_MeTrfase"/>
</dbReference>
<protein>
    <submittedName>
        <fullName evidence="2">Chemotaxis protein methyltransferase Cher2</fullName>
        <ecNumber evidence="2">2.1.1.80</ecNumber>
    </submittedName>
</protein>
<keyword evidence="2" id="KW-0489">Methyltransferase</keyword>
<dbReference type="SUPFAM" id="SSF47757">
    <property type="entry name" value="Chemotaxis receptor methyltransferase CheR, N-terminal domain"/>
    <property type="match status" value="1"/>
</dbReference>
<dbReference type="SMART" id="SM00138">
    <property type="entry name" value="MeTrc"/>
    <property type="match status" value="1"/>
</dbReference>
<dbReference type="GO" id="GO:0032259">
    <property type="term" value="P:methylation"/>
    <property type="evidence" value="ECO:0007669"/>
    <property type="project" value="UniProtKB-KW"/>
</dbReference>
<sequence>MTINIYYDEEEIKQMVIVGELATKEEIMKFLGHIEERQERIHITFFDANMLPKKIVKKLYDFQRNHYCKIYVLKSYLYSYLYKLGICCYYIARKFIDSNKTIDGKLEEMESLVEEEVNIFLKEIHLCYGYDFTQYQIESIMRRIKICMIKENIRNFQQFKGIVLNNEDLFEELFIAFSINTTEFFRDPEVFETIRTEILPQLNELSYIKIWCAGCSTGQEPYSLAILLDELGILDKTQIYATDINPYVIEEAKNGLYPIQTLERSIENYRKTGAKKSFVTYIKRKEDYLELDERLKKSILFFQHSLVGSGILNEFQLILCRNVLIYLQNNLQKKILKVLYYSLDKEGFLILGKSEGILSNGGSDFFYSKQKNSKIFKCKEK</sequence>
<dbReference type="PRINTS" id="PR00996">
    <property type="entry name" value="CHERMTFRASE"/>
</dbReference>
<dbReference type="InterPro" id="IPR050903">
    <property type="entry name" value="Bact_Chemotaxis_MeTrfase"/>
</dbReference>
<dbReference type="SUPFAM" id="SSF53335">
    <property type="entry name" value="S-adenosyl-L-methionine-dependent methyltransferases"/>
    <property type="match status" value="1"/>
</dbReference>
<gene>
    <name evidence="2" type="primary">cheR2_1</name>
    <name evidence="2" type="ORF">CLFO_36910</name>
</gene>
<dbReference type="Proteomes" id="UP000192478">
    <property type="component" value="Chromosome"/>
</dbReference>
<keyword evidence="2" id="KW-0808">Transferase</keyword>
<dbReference type="InterPro" id="IPR029063">
    <property type="entry name" value="SAM-dependent_MTases_sf"/>
</dbReference>
<feature type="domain" description="CheR-type methyltransferase" evidence="1">
    <location>
        <begin position="105"/>
        <end position="381"/>
    </location>
</feature>
<evidence type="ECO:0000259" key="1">
    <source>
        <dbReference type="PROSITE" id="PS50123"/>
    </source>
</evidence>
<dbReference type="AlphaFoldDB" id="A0AAC9RLG0"/>
<dbReference type="Gene3D" id="3.40.50.150">
    <property type="entry name" value="Vaccinia Virus protein VP39"/>
    <property type="match status" value="1"/>
</dbReference>
<dbReference type="EC" id="2.1.1.80" evidence="2"/>
<reference evidence="2 3" key="1">
    <citation type="submission" date="2017-03" db="EMBL/GenBank/DDBJ databases">
        <title>Complete sequence of Clostridium formicaceticum DSM 92.</title>
        <authorList>
            <person name="Poehlein A."/>
            <person name="Karl M."/>
            <person name="Bengelsdorf F.R."/>
            <person name="Duerre P."/>
            <person name="Daniel R."/>
        </authorList>
    </citation>
    <scope>NUCLEOTIDE SEQUENCE [LARGE SCALE GENOMIC DNA]</scope>
    <source>
        <strain evidence="2 3">DSM 92</strain>
    </source>
</reference>
<dbReference type="PROSITE" id="PS50123">
    <property type="entry name" value="CHER"/>
    <property type="match status" value="1"/>
</dbReference>
<evidence type="ECO:0000313" key="2">
    <source>
        <dbReference type="EMBL" id="ARE89284.1"/>
    </source>
</evidence>
<dbReference type="GO" id="GO:0008983">
    <property type="term" value="F:protein-glutamate O-methyltransferase activity"/>
    <property type="evidence" value="ECO:0007669"/>
    <property type="project" value="UniProtKB-EC"/>
</dbReference>
<dbReference type="InterPro" id="IPR022642">
    <property type="entry name" value="CheR_C"/>
</dbReference>
<evidence type="ECO:0000313" key="3">
    <source>
        <dbReference type="Proteomes" id="UP000192478"/>
    </source>
</evidence>
<dbReference type="EMBL" id="CP020559">
    <property type="protein sequence ID" value="ARE89284.1"/>
    <property type="molecule type" value="Genomic_DNA"/>
</dbReference>